<comment type="similarity">
    <text evidence="1">Belongs to the BlaI transcriptional regulatory family.</text>
</comment>
<keyword evidence="6" id="KW-1185">Reference proteome</keyword>
<reference evidence="6" key="1">
    <citation type="journal article" date="2019" name="Int. J. Syst. Evol. Microbiol.">
        <title>The Global Catalogue of Microorganisms (GCM) 10K type strain sequencing project: providing services to taxonomists for standard genome sequencing and annotation.</title>
        <authorList>
            <consortium name="The Broad Institute Genomics Platform"/>
            <consortium name="The Broad Institute Genome Sequencing Center for Infectious Disease"/>
            <person name="Wu L."/>
            <person name="Ma J."/>
        </authorList>
    </citation>
    <scope>NUCLEOTIDE SEQUENCE [LARGE SCALE GENOMIC DNA]</scope>
    <source>
        <strain evidence="6">JCM 4087</strain>
    </source>
</reference>
<evidence type="ECO:0000256" key="1">
    <source>
        <dbReference type="ARBA" id="ARBA00011046"/>
    </source>
</evidence>
<protein>
    <submittedName>
        <fullName evidence="5">BlaI/MecI/CopY family transcriptional regulator</fullName>
    </submittedName>
</protein>
<dbReference type="Pfam" id="PF03965">
    <property type="entry name" value="Penicillinase_R"/>
    <property type="match status" value="1"/>
</dbReference>
<keyword evidence="4" id="KW-0804">Transcription</keyword>
<evidence type="ECO:0000256" key="4">
    <source>
        <dbReference type="ARBA" id="ARBA00023163"/>
    </source>
</evidence>
<dbReference type="SUPFAM" id="SSF46785">
    <property type="entry name" value="Winged helix' DNA-binding domain"/>
    <property type="match status" value="1"/>
</dbReference>
<gene>
    <name evidence="5" type="ORF">ACFPT7_11815</name>
</gene>
<dbReference type="Proteomes" id="UP001596091">
    <property type="component" value="Unassembled WGS sequence"/>
</dbReference>
<dbReference type="EMBL" id="JBHSPH010000003">
    <property type="protein sequence ID" value="MFC5862982.1"/>
    <property type="molecule type" value="Genomic_DNA"/>
</dbReference>
<name>A0ABW1EGM2_9BACT</name>
<organism evidence="5 6">
    <name type="scientific">Acidicapsa dinghuensis</name>
    <dbReference type="NCBI Taxonomy" id="2218256"/>
    <lineage>
        <taxon>Bacteria</taxon>
        <taxon>Pseudomonadati</taxon>
        <taxon>Acidobacteriota</taxon>
        <taxon>Terriglobia</taxon>
        <taxon>Terriglobales</taxon>
        <taxon>Acidobacteriaceae</taxon>
        <taxon>Acidicapsa</taxon>
    </lineage>
</organism>
<evidence type="ECO:0000313" key="5">
    <source>
        <dbReference type="EMBL" id="MFC5862982.1"/>
    </source>
</evidence>
<comment type="caution">
    <text evidence="5">The sequence shown here is derived from an EMBL/GenBank/DDBJ whole genome shotgun (WGS) entry which is preliminary data.</text>
</comment>
<proteinExistence type="inferred from homology"/>
<evidence type="ECO:0000313" key="6">
    <source>
        <dbReference type="Proteomes" id="UP001596091"/>
    </source>
</evidence>
<dbReference type="InterPro" id="IPR036388">
    <property type="entry name" value="WH-like_DNA-bd_sf"/>
</dbReference>
<sequence>MSSRSTATPKLSRVEFQIMEVLWAKGEASIRDILDSLPAKRKPAYTTVQTAVYRMEAKLVVQRVKKVGNFHIFSATISRDAAQRRLIDDLLAIFGGRTQPVMAHLVESGKLSSEDVKQAELALRRLAKKQANDEVKDETDYAN</sequence>
<evidence type="ECO:0000256" key="2">
    <source>
        <dbReference type="ARBA" id="ARBA00023015"/>
    </source>
</evidence>
<keyword evidence="2" id="KW-0805">Transcription regulation</keyword>
<dbReference type="InterPro" id="IPR036390">
    <property type="entry name" value="WH_DNA-bd_sf"/>
</dbReference>
<dbReference type="InterPro" id="IPR005650">
    <property type="entry name" value="BlaI_family"/>
</dbReference>
<dbReference type="Gene3D" id="1.10.10.10">
    <property type="entry name" value="Winged helix-like DNA-binding domain superfamily/Winged helix DNA-binding domain"/>
    <property type="match status" value="1"/>
</dbReference>
<keyword evidence="3" id="KW-0238">DNA-binding</keyword>
<evidence type="ECO:0000256" key="3">
    <source>
        <dbReference type="ARBA" id="ARBA00023125"/>
    </source>
</evidence>
<accession>A0ABW1EGM2</accession>
<dbReference type="PIRSF" id="PIRSF019455">
    <property type="entry name" value="CopR_AtkY"/>
    <property type="match status" value="1"/>
</dbReference>
<dbReference type="RefSeq" id="WP_263339205.1">
    <property type="nucleotide sequence ID" value="NZ_JAGSYH010000005.1"/>
</dbReference>